<reference evidence="2 3" key="1">
    <citation type="submission" date="2020-07" db="EMBL/GenBank/DDBJ databases">
        <title>Thermoactinomyces phylogeny.</title>
        <authorList>
            <person name="Dunlap C."/>
        </authorList>
    </citation>
    <scope>NUCLEOTIDE SEQUENCE [LARGE SCALE GENOMIC DNA]</scope>
    <source>
        <strain evidence="2 3">AMNI-1</strain>
    </source>
</reference>
<gene>
    <name evidence="2" type="ORF">H2C83_16230</name>
</gene>
<dbReference type="RefSeq" id="WP_181742287.1">
    <property type="nucleotide sequence ID" value="NZ_JACEOL010000071.1"/>
</dbReference>
<dbReference type="Gene3D" id="3.40.30.10">
    <property type="entry name" value="Glutaredoxin"/>
    <property type="match status" value="1"/>
</dbReference>
<accession>A0A7W2ATJ4</accession>
<dbReference type="CDD" id="cd02955">
    <property type="entry name" value="SSP411"/>
    <property type="match status" value="1"/>
</dbReference>
<dbReference type="Pfam" id="PF03190">
    <property type="entry name" value="Thioredox_DsbH"/>
    <property type="match status" value="1"/>
</dbReference>
<proteinExistence type="predicted"/>
<dbReference type="SUPFAM" id="SSF52833">
    <property type="entry name" value="Thioredoxin-like"/>
    <property type="match status" value="1"/>
</dbReference>
<dbReference type="InterPro" id="IPR008928">
    <property type="entry name" value="6-hairpin_glycosidase_sf"/>
</dbReference>
<dbReference type="InterPro" id="IPR024705">
    <property type="entry name" value="Ssp411"/>
</dbReference>
<sequence>MYDEPAKHRKPNRLSHEKSPYLLQHAHNPVDWYPWGEEALEKAKQEDKPIFLSIGYSTCHWCHVMARESFEDEEVAKVLNEGFISIKVDREERPDVDQVYMTVCQAMTGQGGWPLTIIMTPEQKPFFAGTYLPKQAMYGRMGLMDLLGKISKLWKEERNRAYDVGDQIVEAVKDYLNSMEAGEVQVEIADHAYEQFASQFDEVYGGFGSAPKFPRPHDLLFLLRYYRRTGEPEALQMVTTTLDAMRRGGIFDHLGYGFARYSVDREWLVPHFEKMLYDNALLAIAYLETFQVTKEKRYADVAREIFQYVLRDMKSPEGAFFSAEDADSEGVEGKFYVWTPREIANVLGENDGGIFCQAYGVTEEGNFEHQTSILNQIGVRLDEVAETYGLTLEELQQKLSGWRRQLFAAREKRVHPGKDDKILTSWNGLMIAALARGARVMGEMEYADAASRAARFISDKLVREDGRLLARYRDGEAAYPGYLDDYAFLAWGLMELYEATFQPDDLERAVSLTREMLDLFRDKDHGGLYFYGKDAESLFARPKEIYDGAMPSGNSVAALNLIRLARLTSDQTLIKEANRQIRAFARTVEASPISYSFYLMALLFAQGPGKEIVISGPLNDEKTKEMIRLVQTAYLPEAVIAFHNQEDAATVKFFVPQTEEKPGQSGEPRVYICENYACQAPISDVDILKKKLR</sequence>
<keyword evidence="3" id="KW-1185">Reference proteome</keyword>
<protein>
    <submittedName>
        <fullName evidence="2">Thioredoxin domain-containing protein</fullName>
    </submittedName>
</protein>
<dbReference type="PIRSF" id="PIRSF006402">
    <property type="entry name" value="UCP006402_thioredoxin"/>
    <property type="match status" value="1"/>
</dbReference>
<dbReference type="SUPFAM" id="SSF48208">
    <property type="entry name" value="Six-hairpin glycosidases"/>
    <property type="match status" value="1"/>
</dbReference>
<dbReference type="InterPro" id="IPR012341">
    <property type="entry name" value="6hp_glycosidase-like_sf"/>
</dbReference>
<dbReference type="GO" id="GO:0005975">
    <property type="term" value="P:carbohydrate metabolic process"/>
    <property type="evidence" value="ECO:0007669"/>
    <property type="project" value="InterPro"/>
</dbReference>
<dbReference type="EMBL" id="JACEOL010000071">
    <property type="protein sequence ID" value="MBA4603815.1"/>
    <property type="molecule type" value="Genomic_DNA"/>
</dbReference>
<name>A0A7W2ATJ4_9BACL</name>
<dbReference type="PANTHER" id="PTHR42899">
    <property type="entry name" value="SPERMATOGENESIS-ASSOCIATED PROTEIN 20"/>
    <property type="match status" value="1"/>
</dbReference>
<evidence type="ECO:0000259" key="1">
    <source>
        <dbReference type="Pfam" id="PF03190"/>
    </source>
</evidence>
<dbReference type="PANTHER" id="PTHR42899:SF1">
    <property type="entry name" value="SPERMATOGENESIS-ASSOCIATED PROTEIN 20"/>
    <property type="match status" value="1"/>
</dbReference>
<dbReference type="InterPro" id="IPR036249">
    <property type="entry name" value="Thioredoxin-like_sf"/>
</dbReference>
<organism evidence="2 3">
    <name type="scientific">Thermoactinomyces mirandus</name>
    <dbReference type="NCBI Taxonomy" id="2756294"/>
    <lineage>
        <taxon>Bacteria</taxon>
        <taxon>Bacillati</taxon>
        <taxon>Bacillota</taxon>
        <taxon>Bacilli</taxon>
        <taxon>Bacillales</taxon>
        <taxon>Thermoactinomycetaceae</taxon>
        <taxon>Thermoactinomyces</taxon>
    </lineage>
</organism>
<dbReference type="Proteomes" id="UP000538292">
    <property type="component" value="Unassembled WGS sequence"/>
</dbReference>
<dbReference type="InterPro" id="IPR004879">
    <property type="entry name" value="Ssp411-like_TRX"/>
</dbReference>
<dbReference type="Gene3D" id="1.50.10.10">
    <property type="match status" value="2"/>
</dbReference>
<evidence type="ECO:0000313" key="2">
    <source>
        <dbReference type="EMBL" id="MBA4603815.1"/>
    </source>
</evidence>
<evidence type="ECO:0000313" key="3">
    <source>
        <dbReference type="Proteomes" id="UP000538292"/>
    </source>
</evidence>
<feature type="domain" description="Spermatogenesis-associated protein 20-like TRX" evidence="1">
    <location>
        <begin position="11"/>
        <end position="172"/>
    </location>
</feature>
<dbReference type="AlphaFoldDB" id="A0A7W2ATJ4"/>
<comment type="caution">
    <text evidence="2">The sequence shown here is derived from an EMBL/GenBank/DDBJ whole genome shotgun (WGS) entry which is preliminary data.</text>
</comment>